<proteinExistence type="predicted"/>
<feature type="chain" id="PRO_5011627568" evidence="1">
    <location>
        <begin position="47"/>
        <end position="240"/>
    </location>
</feature>
<organism evidence="2 3">
    <name type="scientific">Citreimonas salinaria</name>
    <dbReference type="NCBI Taxonomy" id="321339"/>
    <lineage>
        <taxon>Bacteria</taxon>
        <taxon>Pseudomonadati</taxon>
        <taxon>Pseudomonadota</taxon>
        <taxon>Alphaproteobacteria</taxon>
        <taxon>Rhodobacterales</taxon>
        <taxon>Roseobacteraceae</taxon>
        <taxon>Citreimonas</taxon>
    </lineage>
</organism>
<dbReference type="Pfam" id="PF06226">
    <property type="entry name" value="DUF1007"/>
    <property type="match status" value="1"/>
</dbReference>
<accession>A0A1H3MTH0</accession>
<keyword evidence="3" id="KW-1185">Reference proteome</keyword>
<evidence type="ECO:0000313" key="3">
    <source>
        <dbReference type="Proteomes" id="UP000199286"/>
    </source>
</evidence>
<dbReference type="Proteomes" id="UP000199286">
    <property type="component" value="Unassembled WGS sequence"/>
</dbReference>
<keyword evidence="1" id="KW-0732">Signal</keyword>
<name>A0A1H3MTH0_9RHOB</name>
<evidence type="ECO:0000256" key="1">
    <source>
        <dbReference type="SAM" id="SignalP"/>
    </source>
</evidence>
<dbReference type="STRING" id="321339.SAMN05444340_11862"/>
<gene>
    <name evidence="2" type="ORF">SAMN05444340_11862</name>
</gene>
<protein>
    <submittedName>
        <fullName evidence="2">ABC-type uncharacterized transport system, substrate-binding protein</fullName>
    </submittedName>
</protein>
<dbReference type="RefSeq" id="WP_177177969.1">
    <property type="nucleotide sequence ID" value="NZ_FNPF01000018.1"/>
</dbReference>
<evidence type="ECO:0000313" key="2">
    <source>
        <dbReference type="EMBL" id="SDY79750.1"/>
    </source>
</evidence>
<reference evidence="2 3" key="1">
    <citation type="submission" date="2016-10" db="EMBL/GenBank/DDBJ databases">
        <authorList>
            <person name="de Groot N.N."/>
        </authorList>
    </citation>
    <scope>NUCLEOTIDE SEQUENCE [LARGE SCALE GENOMIC DNA]</scope>
    <source>
        <strain evidence="2 3">DSM 26880</strain>
    </source>
</reference>
<sequence length="240" mass="26290">MAAFQFPTIPTRRRVSSRLAAQTGRAAALALLAAAVLAFTPAPARAHPHVFIDGGVDFVFRDGTALDALRVTWRYDEFETLYTLSSFGLALNTEGDLDEADRQTLIRLLSDWPEDFDGSAHLSIEGEAIELEWPTELDARMVDGRLEMTFIRKLPAPVSLDGQDAEVAFYESTYFFAFTVADEPQLLDAPAQCAATVIPFDPDGQTDALRSALAKLGREETPEMKNVGALFADRIAVTCD</sequence>
<feature type="signal peptide" evidence="1">
    <location>
        <begin position="1"/>
        <end position="46"/>
    </location>
</feature>
<dbReference type="InterPro" id="IPR010412">
    <property type="entry name" value="DUF1007"/>
</dbReference>
<dbReference type="EMBL" id="FNPF01000018">
    <property type="protein sequence ID" value="SDY79750.1"/>
    <property type="molecule type" value="Genomic_DNA"/>
</dbReference>
<dbReference type="AlphaFoldDB" id="A0A1H3MTH0"/>